<protein>
    <submittedName>
        <fullName evidence="1">Uncharacterized protein</fullName>
    </submittedName>
</protein>
<sequence>MKAVLVNLCDSAPEKLLSKQTRKNVAKLLDAAISGKYPSLSSFKQFAGLFQAVCMRNLVTADQFEQSALAFLNTVVALFPTYERRHFIETVEACMEELDGGQRRISLARLLYETCHHRDLGDLSPAAQGAAASFLRPAIEMELREAAPHEVDNRSLRLADAQPRKPPPSGLVETRGELAQLAGTLSWSSLGLSDRSKTTCTVVVELLELLFDEGAGVGAQIDSLNGRENLFADEPSPPTHFYDGDF</sequence>
<reference evidence="1" key="2">
    <citation type="submission" date="2022-04" db="EMBL/GenBank/DDBJ databases">
        <authorList>
            <person name="Bromfield E.S.P."/>
            <person name="Cloutier S."/>
        </authorList>
    </citation>
    <scope>NUCLEOTIDE SEQUENCE</scope>
    <source>
        <strain evidence="1">1S5</strain>
    </source>
</reference>
<name>A0A8T5V640_9BRAD</name>
<accession>A0A8T5V640</accession>
<evidence type="ECO:0000313" key="2">
    <source>
        <dbReference type="Proteomes" id="UP000551709"/>
    </source>
</evidence>
<dbReference type="RefSeq" id="WP_166055323.1">
    <property type="nucleotide sequence ID" value="NZ_CP096255.1"/>
</dbReference>
<proteinExistence type="predicted"/>
<dbReference type="Proteomes" id="UP000551709">
    <property type="component" value="Chromosome"/>
</dbReference>
<evidence type="ECO:0000313" key="1">
    <source>
        <dbReference type="EMBL" id="UPT88236.1"/>
    </source>
</evidence>
<dbReference type="AlphaFoldDB" id="A0A8T5V640"/>
<dbReference type="EMBL" id="CP096255">
    <property type="protein sequence ID" value="UPT88236.1"/>
    <property type="molecule type" value="Genomic_DNA"/>
</dbReference>
<gene>
    <name evidence="1" type="ORF">HAP41_0000003570</name>
</gene>
<organism evidence="1 2">
    <name type="scientific">Bradyrhizobium barranii subsp. apii</name>
    <dbReference type="NCBI Taxonomy" id="2819348"/>
    <lineage>
        <taxon>Bacteria</taxon>
        <taxon>Pseudomonadati</taxon>
        <taxon>Pseudomonadota</taxon>
        <taxon>Alphaproteobacteria</taxon>
        <taxon>Hyphomicrobiales</taxon>
        <taxon>Nitrobacteraceae</taxon>
        <taxon>Bradyrhizobium</taxon>
        <taxon>Bradyrhizobium barranii</taxon>
    </lineage>
</organism>
<reference evidence="1" key="1">
    <citation type="journal article" date="2017" name="Syst. Appl. Microbiol.">
        <title>Soybeans inoculated with root zone soils of Canadian native legumes harbour diverse and novel Bradyrhizobium spp. that possess agricultural potential.</title>
        <authorList>
            <person name="Bromfield E.S.P."/>
            <person name="Cloutier S."/>
            <person name="Tambong J.T."/>
            <person name="Tran Thi T.V."/>
        </authorList>
    </citation>
    <scope>NUCLEOTIDE SEQUENCE</scope>
    <source>
        <strain evidence="1">1S5</strain>
    </source>
</reference>